<dbReference type="EMBL" id="CP123751">
    <property type="protein sequence ID" value="WHQ80042.1"/>
    <property type="molecule type" value="Genomic_DNA"/>
</dbReference>
<gene>
    <name evidence="2" type="ORF">Lani381_0154</name>
    <name evidence="3" type="ORF">QFF56_08965</name>
</gene>
<dbReference type="Proteomes" id="UP000027129">
    <property type="component" value="Unassembled WGS sequence"/>
</dbReference>
<feature type="transmembrane region" description="Helical" evidence="1">
    <location>
        <begin position="7"/>
        <end position="25"/>
    </location>
</feature>
<keyword evidence="4" id="KW-1185">Reference proteome</keyword>
<keyword evidence="1" id="KW-0472">Membrane</keyword>
<sequence length="79" mass="9401">MKKFDLYLLLSDLLLIGLLIIELFFELDLTLRILGYGTAFILLIMQTFFSNKYQRGTSWFETSLYLLFVFLCLLFIIFL</sequence>
<evidence type="ECO:0000256" key="1">
    <source>
        <dbReference type="SAM" id="Phobius"/>
    </source>
</evidence>
<protein>
    <submittedName>
        <fullName evidence="3">Uncharacterized protein</fullName>
    </submittedName>
</protein>
<evidence type="ECO:0000313" key="2">
    <source>
        <dbReference type="EMBL" id="KDA46767.1"/>
    </source>
</evidence>
<proteinExistence type="predicted"/>
<dbReference type="EMBL" id="JMHU01000002">
    <property type="protein sequence ID" value="KDA46767.1"/>
    <property type="molecule type" value="Genomic_DNA"/>
</dbReference>
<accession>A0AAJ6FUD7</accession>
<dbReference type="GeneID" id="61227308"/>
<feature type="transmembrane region" description="Helical" evidence="1">
    <location>
        <begin position="31"/>
        <end position="50"/>
    </location>
</feature>
<name>A0AAJ6FUD7_9LACO</name>
<organism evidence="3 5">
    <name type="scientific">Ligilactobacillus animalis</name>
    <dbReference type="NCBI Taxonomy" id="1605"/>
    <lineage>
        <taxon>Bacteria</taxon>
        <taxon>Bacillati</taxon>
        <taxon>Bacillota</taxon>
        <taxon>Bacilli</taxon>
        <taxon>Lactobacillales</taxon>
        <taxon>Lactobacillaceae</taxon>
        <taxon>Ligilactobacillus</taxon>
    </lineage>
</organism>
<evidence type="ECO:0000313" key="4">
    <source>
        <dbReference type="Proteomes" id="UP000027129"/>
    </source>
</evidence>
<dbReference type="AlphaFoldDB" id="A0AAJ6FUD7"/>
<dbReference type="RefSeq" id="WP_035446916.1">
    <property type="nucleotide sequence ID" value="NZ_CABIZJ010000013.1"/>
</dbReference>
<reference evidence="3" key="2">
    <citation type="submission" date="2023-04" db="EMBL/GenBank/DDBJ databases">
        <title>Four porcine-derived lactic acid bacteria strains analyses and their evaluation as potential probiotics based on genomics.</title>
        <authorList>
            <person name="Niu D."/>
        </authorList>
    </citation>
    <scope>NUCLEOTIDE SEQUENCE</scope>
    <source>
        <strain evidence="3">ZSB1</strain>
    </source>
</reference>
<evidence type="ECO:0000313" key="3">
    <source>
        <dbReference type="EMBL" id="WHQ80042.1"/>
    </source>
</evidence>
<keyword evidence="1" id="KW-1133">Transmembrane helix</keyword>
<evidence type="ECO:0000313" key="5">
    <source>
        <dbReference type="Proteomes" id="UP001238155"/>
    </source>
</evidence>
<dbReference type="Proteomes" id="UP001238155">
    <property type="component" value="Chromosome"/>
</dbReference>
<reference evidence="2 4" key="1">
    <citation type="submission" date="2014-04" db="EMBL/GenBank/DDBJ databases">
        <title>Draft Genome Sequence of Lactobacillus animalis 381-IL-28.</title>
        <authorList>
            <person name="Sturino J.M."/>
            <person name="Rajendran M."/>
            <person name="Altermann E."/>
        </authorList>
    </citation>
    <scope>NUCLEOTIDE SEQUENCE [LARGE SCALE GENOMIC DNA]</scope>
    <source>
        <strain evidence="2 4">381-IL-28</strain>
    </source>
</reference>
<keyword evidence="1" id="KW-0812">Transmembrane</keyword>
<feature type="transmembrane region" description="Helical" evidence="1">
    <location>
        <begin position="62"/>
        <end position="78"/>
    </location>
</feature>